<dbReference type="InterPro" id="IPR036691">
    <property type="entry name" value="Endo/exonu/phosph_ase_sf"/>
</dbReference>
<dbReference type="STRING" id="1835702.A0A1F5LB40"/>
<feature type="domain" description="Endonuclease/exonuclease/phosphatase" evidence="1">
    <location>
        <begin position="39"/>
        <end position="123"/>
    </location>
</feature>
<dbReference type="InterPro" id="IPR005135">
    <property type="entry name" value="Endo/exonuclease/phosphatase"/>
</dbReference>
<dbReference type="Proteomes" id="UP000177622">
    <property type="component" value="Unassembled WGS sequence"/>
</dbReference>
<dbReference type="PANTHER" id="PTHR33481:SF1">
    <property type="entry name" value="ENDONUCLEASE_EXONUCLEASE_PHOSPHATASE DOMAIN-CONTAINING PROTEIN-RELATED"/>
    <property type="match status" value="1"/>
</dbReference>
<dbReference type="GO" id="GO:0003824">
    <property type="term" value="F:catalytic activity"/>
    <property type="evidence" value="ECO:0007669"/>
    <property type="project" value="InterPro"/>
</dbReference>
<gene>
    <name evidence="2" type="ORF">PENARI_c017G00750</name>
</gene>
<reference evidence="2 3" key="1">
    <citation type="journal article" date="2016" name="Sci. Rep.">
        <title>Penicillium arizonense, a new, genome sequenced fungal species, reveals a high chemical diversity in secreted metabolites.</title>
        <authorList>
            <person name="Grijseels S."/>
            <person name="Nielsen J.C."/>
            <person name="Randelovic M."/>
            <person name="Nielsen J."/>
            <person name="Nielsen K.F."/>
            <person name="Workman M."/>
            <person name="Frisvad J.C."/>
        </authorList>
    </citation>
    <scope>NUCLEOTIDE SEQUENCE [LARGE SCALE GENOMIC DNA]</scope>
    <source>
        <strain evidence="2 3">CBS 141311</strain>
    </source>
</reference>
<accession>A0A1F5LB40</accession>
<evidence type="ECO:0000313" key="2">
    <source>
        <dbReference type="EMBL" id="OGE50276.1"/>
    </source>
</evidence>
<dbReference type="EMBL" id="LXJU01000017">
    <property type="protein sequence ID" value="OGE50276.1"/>
    <property type="molecule type" value="Genomic_DNA"/>
</dbReference>
<sequence length="399" mass="44836">MPGRTTRNIHKRKHFEIDTSFSGLSSLRSVTDGSDTITNEPTTNAESNETTLEDFFGRKMGSSTIVLGDFNLHHPAWGGDDALTDTANLDLWLAPGTITRDESGHKTTIDTLTTADGQPRRRNWKAMETEKFDKFVASNLPGHDEGDWEEYKPARNQKGRMIKEALRKGFREFVKEAIGQGPQGLWRMAKWARNRGQEQGHTMPPLNTADAVAESTDEKVQALRRAVFPAPPTADLLDIENSTRNRQQITFPSITKQELADAIRRAPLNKARGRRRPKHVTLRKAGPRDYRLPKAYRPVALLNTLGKVLEAIIATRIAWAVEEHRLLPDTHLGGRKGVSVDHAIQLILAEFMLLGGRAKRQACSCSTLPAPTTTFHMKDFFTIYVKWGSESWHHGCKLF</sequence>
<dbReference type="Pfam" id="PF14529">
    <property type="entry name" value="Exo_endo_phos_2"/>
    <property type="match status" value="1"/>
</dbReference>
<protein>
    <recommendedName>
        <fullName evidence="1">Endonuclease/exonuclease/phosphatase domain-containing protein</fullName>
    </recommendedName>
</protein>
<comment type="caution">
    <text evidence="2">The sequence shown here is derived from an EMBL/GenBank/DDBJ whole genome shotgun (WGS) entry which is preliminary data.</text>
</comment>
<evidence type="ECO:0000313" key="3">
    <source>
        <dbReference type="Proteomes" id="UP000177622"/>
    </source>
</evidence>
<keyword evidence="3" id="KW-1185">Reference proteome</keyword>
<dbReference type="SUPFAM" id="SSF56219">
    <property type="entry name" value="DNase I-like"/>
    <property type="match status" value="1"/>
</dbReference>
<evidence type="ECO:0000259" key="1">
    <source>
        <dbReference type="Pfam" id="PF14529"/>
    </source>
</evidence>
<dbReference type="Gene3D" id="3.60.10.10">
    <property type="entry name" value="Endonuclease/exonuclease/phosphatase"/>
    <property type="match status" value="1"/>
</dbReference>
<dbReference type="GeneID" id="34578964"/>
<dbReference type="RefSeq" id="XP_022485725.1">
    <property type="nucleotide sequence ID" value="XM_022634230.1"/>
</dbReference>
<proteinExistence type="predicted"/>
<dbReference type="PANTHER" id="PTHR33481">
    <property type="entry name" value="REVERSE TRANSCRIPTASE"/>
    <property type="match status" value="1"/>
</dbReference>
<dbReference type="OrthoDB" id="5549573at2759"/>
<name>A0A1F5LB40_PENAI</name>
<organism evidence="2 3">
    <name type="scientific">Penicillium arizonense</name>
    <dbReference type="NCBI Taxonomy" id="1835702"/>
    <lineage>
        <taxon>Eukaryota</taxon>
        <taxon>Fungi</taxon>
        <taxon>Dikarya</taxon>
        <taxon>Ascomycota</taxon>
        <taxon>Pezizomycotina</taxon>
        <taxon>Eurotiomycetes</taxon>
        <taxon>Eurotiomycetidae</taxon>
        <taxon>Eurotiales</taxon>
        <taxon>Aspergillaceae</taxon>
        <taxon>Penicillium</taxon>
    </lineage>
</organism>
<dbReference type="AlphaFoldDB" id="A0A1F5LB40"/>